<organism evidence="2 3">
    <name type="scientific">Ajellomyces capsulatus (strain G186AR / H82 / ATCC MYA-2454 / RMSCC 2432)</name>
    <name type="common">Darling's disease fungus</name>
    <name type="synonym">Histoplasma capsulatum</name>
    <dbReference type="NCBI Taxonomy" id="447093"/>
    <lineage>
        <taxon>Eukaryota</taxon>
        <taxon>Fungi</taxon>
        <taxon>Dikarya</taxon>
        <taxon>Ascomycota</taxon>
        <taxon>Pezizomycotina</taxon>
        <taxon>Eurotiomycetes</taxon>
        <taxon>Eurotiomycetidae</taxon>
        <taxon>Onygenales</taxon>
        <taxon>Ajellomycetaceae</taxon>
        <taxon>Histoplasma</taxon>
    </lineage>
</organism>
<proteinExistence type="predicted"/>
<dbReference type="GeneID" id="69041600"/>
<dbReference type="RefSeq" id="XP_045283733.1">
    <property type="nucleotide sequence ID" value="XM_045435633.1"/>
</dbReference>
<evidence type="ECO:0000313" key="2">
    <source>
        <dbReference type="EMBL" id="EEH03252.1"/>
    </source>
</evidence>
<dbReference type="AlphaFoldDB" id="C0NZK4"/>
<dbReference type="Proteomes" id="UP000001631">
    <property type="component" value="Unassembled WGS sequence"/>
</dbReference>
<gene>
    <name evidence="2" type="ORF">HCBG_08584</name>
</gene>
<protein>
    <submittedName>
        <fullName evidence="2">Uncharacterized protein</fullName>
    </submittedName>
</protein>
<feature type="compositionally biased region" description="Polar residues" evidence="1">
    <location>
        <begin position="50"/>
        <end position="61"/>
    </location>
</feature>
<evidence type="ECO:0000256" key="1">
    <source>
        <dbReference type="SAM" id="MobiDB-lite"/>
    </source>
</evidence>
<name>C0NZK4_AJECG</name>
<accession>C0NZK4</accession>
<dbReference type="EMBL" id="GG663378">
    <property type="protein sequence ID" value="EEH03252.1"/>
    <property type="molecule type" value="Genomic_DNA"/>
</dbReference>
<evidence type="ECO:0000313" key="3">
    <source>
        <dbReference type="Proteomes" id="UP000001631"/>
    </source>
</evidence>
<dbReference type="InParanoid" id="C0NZK4"/>
<dbReference type="HOGENOM" id="CLU_1668889_0_0_1"/>
<keyword evidence="3" id="KW-1185">Reference proteome</keyword>
<feature type="region of interest" description="Disordered" evidence="1">
    <location>
        <begin position="41"/>
        <end position="68"/>
    </location>
</feature>
<reference evidence="2" key="1">
    <citation type="submission" date="2009-02" db="EMBL/GenBank/DDBJ databases">
        <title>The Genome Sequence of Ajellomyces capsulatus strain G186AR.</title>
        <authorList>
            <consortium name="The Broad Institute Genome Sequencing Platform"/>
            <person name="Champion M."/>
            <person name="Cuomo C."/>
            <person name="Ma L.-J."/>
            <person name="Henn M.R."/>
            <person name="Sil A."/>
            <person name="Goldman B."/>
            <person name="Young S.K."/>
            <person name="Kodira C.D."/>
            <person name="Zeng Q."/>
            <person name="Koehrsen M."/>
            <person name="Alvarado L."/>
            <person name="Berlin A."/>
            <person name="Borenstein D."/>
            <person name="Chen Z."/>
            <person name="Engels R."/>
            <person name="Freedman E."/>
            <person name="Gellesch M."/>
            <person name="Goldberg J."/>
            <person name="Griggs A."/>
            <person name="Gujja S."/>
            <person name="Heiman D."/>
            <person name="Hepburn T."/>
            <person name="Howarth C."/>
            <person name="Jen D."/>
            <person name="Larson L."/>
            <person name="Lewis B."/>
            <person name="Mehta T."/>
            <person name="Park D."/>
            <person name="Pearson M."/>
            <person name="Roberts A."/>
            <person name="Saif S."/>
            <person name="Shea T."/>
            <person name="Shenoy N."/>
            <person name="Sisk P."/>
            <person name="Stolte C."/>
            <person name="Sykes S."/>
            <person name="Walk T."/>
            <person name="White J."/>
            <person name="Yandava C."/>
            <person name="Klein B."/>
            <person name="McEwen J.G."/>
            <person name="Puccia R."/>
            <person name="Goldman G.H."/>
            <person name="Felipe M.S."/>
            <person name="Nino-Vega G."/>
            <person name="San-Blas G."/>
            <person name="Taylor J."/>
            <person name="Mendoza L."/>
            <person name="Galagan J."/>
            <person name="Nusbaum C."/>
            <person name="Birren B."/>
        </authorList>
    </citation>
    <scope>NUCLEOTIDE SEQUENCE</scope>
    <source>
        <strain evidence="2">G186AR</strain>
    </source>
</reference>
<sequence>MSQRKEEEEATWIGRPSGRASQKHFCMDISLSLSLSCHQDTNHKTRDTNSQHLTTNNQQPAPSIDHDHPPLHLNIVAVVAPPDSDCMNHPGSQPARAGPSAGILGIHSLNGLRFLINYRLTPVSAGCVAGAGMDVAGGCDGSVEAQVGVGIREIFGDF</sequence>